<accession>A0A414IYA4</accession>
<comment type="caution">
    <text evidence="1">The sequence shown here is derived from an EMBL/GenBank/DDBJ whole genome shotgun (WGS) entry which is preliminary data.</text>
</comment>
<protein>
    <submittedName>
        <fullName evidence="1">DUF4417 domain-containing protein</fullName>
    </submittedName>
</protein>
<evidence type="ECO:0000313" key="2">
    <source>
        <dbReference type="Proteomes" id="UP000285290"/>
    </source>
</evidence>
<dbReference type="EMBL" id="QSKC01000001">
    <property type="protein sequence ID" value="RHE34639.1"/>
    <property type="molecule type" value="Genomic_DNA"/>
</dbReference>
<gene>
    <name evidence="1" type="ORF">DW753_00530</name>
</gene>
<dbReference type="InterPro" id="IPR025530">
    <property type="entry name" value="DUF4417"/>
</dbReference>
<dbReference type="Pfam" id="PF14386">
    <property type="entry name" value="DUF4417"/>
    <property type="match status" value="1"/>
</dbReference>
<dbReference type="RefSeq" id="WP_117980478.1">
    <property type="nucleotide sequence ID" value="NZ_QRIB01000013.1"/>
</dbReference>
<name>A0A414IYA4_9FIRM</name>
<evidence type="ECO:0000313" key="1">
    <source>
        <dbReference type="EMBL" id="RHE34639.1"/>
    </source>
</evidence>
<dbReference type="Proteomes" id="UP000285290">
    <property type="component" value="Unassembled WGS sequence"/>
</dbReference>
<dbReference type="AlphaFoldDB" id="A0A414IYA4"/>
<reference evidence="1 2" key="1">
    <citation type="submission" date="2018-08" db="EMBL/GenBank/DDBJ databases">
        <title>A genome reference for cultivated species of the human gut microbiota.</title>
        <authorList>
            <person name="Zou Y."/>
            <person name="Xue W."/>
            <person name="Luo G."/>
        </authorList>
    </citation>
    <scope>NUCLEOTIDE SEQUENCE [LARGE SCALE GENOMIC DNA]</scope>
    <source>
        <strain evidence="1 2">AM29-10</strain>
    </source>
</reference>
<proteinExistence type="predicted"/>
<organism evidence="1 2">
    <name type="scientific">Agathobacter rectalis</name>
    <dbReference type="NCBI Taxonomy" id="39491"/>
    <lineage>
        <taxon>Bacteria</taxon>
        <taxon>Bacillati</taxon>
        <taxon>Bacillota</taxon>
        <taxon>Clostridia</taxon>
        <taxon>Lachnospirales</taxon>
        <taxon>Lachnospiraceae</taxon>
        <taxon>Agathobacter</taxon>
    </lineage>
</organism>
<sequence length="236" mass="27784">MIHGLSEEEKFKVIRPMLGEHMLGDYGMPIIHKTDEEMLDIENMEPVGIKNLTTKQDNSKKIVLPFTYDKDLLKYWTDPMKYIPRFQTVMAVGTPDYSIYPTMNINEVRHNVYMNRWLGCLWQTYKCVVLPVISWWGEDTYDICFSGIEKNSIVIVSTIGCINNQKVFLEGFNEMKKRIEPPLIIVYGDMIFGMTGRFVNIKYKDAFNNKNKEFKQLCLWKESNIFERKDVLQYGK</sequence>